<sequence length="194" mass="23779">MYQKTNGYWKSDFKINHIRYQKSWDTQDKELALRLEKEWKKYIKEPSIYPNPENGSRKLTFYDATEYLYETKWKYFRDKRNPKDRWLKICSFFGEKRAISNLTIDDLDRFKRYLVNKKYANKTVNHYISALKSSVEYLERKQKIILENKLSFQGLKMSIDSKRKISFTKDEELDMYNTLLNIYDETRMNFLTEN</sequence>
<proteinExistence type="predicted"/>
<evidence type="ECO:0000256" key="3">
    <source>
        <dbReference type="PROSITE-ProRule" id="PRU01248"/>
    </source>
</evidence>
<keyword evidence="2 3" id="KW-0238">DNA-binding</keyword>
<dbReference type="GO" id="GO:0003677">
    <property type="term" value="F:DNA binding"/>
    <property type="evidence" value="ECO:0007669"/>
    <property type="project" value="UniProtKB-UniRule"/>
</dbReference>
<name>A0AA94F980_9BACT</name>
<feature type="domain" description="Core-binding (CB)" evidence="4">
    <location>
        <begin position="59"/>
        <end position="139"/>
    </location>
</feature>
<dbReference type="PROSITE" id="PS51900">
    <property type="entry name" value="CB"/>
    <property type="match status" value="1"/>
</dbReference>
<evidence type="ECO:0000313" key="5">
    <source>
        <dbReference type="EMBL" id="RXI28983.1"/>
    </source>
</evidence>
<dbReference type="Proteomes" id="UP000290588">
    <property type="component" value="Unassembled WGS sequence"/>
</dbReference>
<keyword evidence="1" id="KW-0229">DNA integration</keyword>
<accession>A0AA94F980</accession>
<dbReference type="InterPro" id="IPR010998">
    <property type="entry name" value="Integrase_recombinase_N"/>
</dbReference>
<evidence type="ECO:0000256" key="1">
    <source>
        <dbReference type="ARBA" id="ARBA00022908"/>
    </source>
</evidence>
<gene>
    <name evidence="5" type="ORF">CP962_12240</name>
</gene>
<evidence type="ECO:0000313" key="6">
    <source>
        <dbReference type="Proteomes" id="UP000290588"/>
    </source>
</evidence>
<dbReference type="InterPro" id="IPR044068">
    <property type="entry name" value="CB"/>
</dbReference>
<dbReference type="RefSeq" id="WP_118917282.1">
    <property type="nucleotide sequence ID" value="NZ_CP032097.1"/>
</dbReference>
<dbReference type="AlphaFoldDB" id="A0AA94F980"/>
<dbReference type="Gene3D" id="1.10.150.130">
    <property type="match status" value="1"/>
</dbReference>
<organism evidence="5 6">
    <name type="scientific">Arcobacter ellisii</name>
    <dbReference type="NCBI Taxonomy" id="913109"/>
    <lineage>
        <taxon>Bacteria</taxon>
        <taxon>Pseudomonadati</taxon>
        <taxon>Campylobacterota</taxon>
        <taxon>Epsilonproteobacteria</taxon>
        <taxon>Campylobacterales</taxon>
        <taxon>Arcobacteraceae</taxon>
        <taxon>Arcobacter</taxon>
    </lineage>
</organism>
<evidence type="ECO:0000256" key="2">
    <source>
        <dbReference type="ARBA" id="ARBA00023125"/>
    </source>
</evidence>
<protein>
    <recommendedName>
        <fullName evidence="4">Core-binding (CB) domain-containing protein</fullName>
    </recommendedName>
</protein>
<dbReference type="GO" id="GO:0015074">
    <property type="term" value="P:DNA integration"/>
    <property type="evidence" value="ECO:0007669"/>
    <property type="project" value="UniProtKB-KW"/>
</dbReference>
<comment type="caution">
    <text evidence="5">The sequence shown here is derived from an EMBL/GenBank/DDBJ whole genome shotgun (WGS) entry which is preliminary data.</text>
</comment>
<evidence type="ECO:0000259" key="4">
    <source>
        <dbReference type="PROSITE" id="PS51900"/>
    </source>
</evidence>
<dbReference type="EMBL" id="NXIG01000015">
    <property type="protein sequence ID" value="RXI28983.1"/>
    <property type="molecule type" value="Genomic_DNA"/>
</dbReference>
<reference evidence="5 6" key="1">
    <citation type="submission" date="2017-09" db="EMBL/GenBank/DDBJ databases">
        <title>Genomics of the genus Arcobacter.</title>
        <authorList>
            <person name="Perez-Cataluna A."/>
            <person name="Figueras M.J."/>
            <person name="Salas-Masso N."/>
        </authorList>
    </citation>
    <scope>NUCLEOTIDE SEQUENCE [LARGE SCALE GENOMIC DNA]</scope>
    <source>
        <strain evidence="5 6">CECT 7837</strain>
    </source>
</reference>
<dbReference type="SUPFAM" id="SSF56349">
    <property type="entry name" value="DNA breaking-rejoining enzymes"/>
    <property type="match status" value="1"/>
</dbReference>
<dbReference type="InterPro" id="IPR011010">
    <property type="entry name" value="DNA_brk_join_enz"/>
</dbReference>